<feature type="region of interest" description="Disordered" evidence="6">
    <location>
        <begin position="392"/>
        <end position="435"/>
    </location>
</feature>
<sequence>MSDLLSPSESHELHSFLSAIDYGTSNDTRGTEWGPYTSEGITLPAPPQGSGREALTKATKDLMSLDSSPWGGSPSSSTSMNNYQQSHGPFHYNSQTNHSPQYDYKTSRNNSDGPIYLQQPQLHHRHGPSSPTNVTFPFLSKQSPPHPPLLSQSHSDPSNSLPTTHGQSIAPIHTMGSHQRARNNSEHQFDAIGSPVGASSSSSFSFSTSNNGAGAGATSSSAASSPSNSESLRAAASPESSNSSNKRPYESSYPPTNKRPRPSPTNGAGLAAKSTLLSPSQKKANHIQSEQKRRANIRRGYEALCETVPALREAIRQEEEAQQANAANGAKGPAKPKRGRGKGKVDEGTGEKIDGRAGPRSENIVLGKTIEYINDLLSDREALLSRLRNAKSSLGQDHPSCTTPDSSVPPLWERQWNGGSGKDADAEDEEDEEEE</sequence>
<keyword evidence="3" id="KW-0238">DNA-binding</keyword>
<evidence type="ECO:0000259" key="7">
    <source>
        <dbReference type="PROSITE" id="PS50888"/>
    </source>
</evidence>
<keyword evidence="9" id="KW-1185">Reference proteome</keyword>
<dbReference type="PROSITE" id="PS50888">
    <property type="entry name" value="BHLH"/>
    <property type="match status" value="1"/>
</dbReference>
<feature type="compositionally biased region" description="Low complexity" evidence="6">
    <location>
        <begin position="149"/>
        <end position="158"/>
    </location>
</feature>
<dbReference type="Gene3D" id="4.10.280.10">
    <property type="entry name" value="Helix-loop-helix DNA-binding domain"/>
    <property type="match status" value="1"/>
</dbReference>
<feature type="region of interest" description="Disordered" evidence="6">
    <location>
        <begin position="319"/>
        <end position="362"/>
    </location>
</feature>
<organism evidence="8 9">
    <name type="scientific">Marasmius crinis-equi</name>
    <dbReference type="NCBI Taxonomy" id="585013"/>
    <lineage>
        <taxon>Eukaryota</taxon>
        <taxon>Fungi</taxon>
        <taxon>Dikarya</taxon>
        <taxon>Basidiomycota</taxon>
        <taxon>Agaricomycotina</taxon>
        <taxon>Agaricomycetes</taxon>
        <taxon>Agaricomycetidae</taxon>
        <taxon>Agaricales</taxon>
        <taxon>Marasmiineae</taxon>
        <taxon>Marasmiaceae</taxon>
        <taxon>Marasmius</taxon>
    </lineage>
</organism>
<proteinExistence type="predicted"/>
<feature type="compositionally biased region" description="Basic and acidic residues" evidence="6">
    <location>
        <begin position="343"/>
        <end position="359"/>
    </location>
</feature>
<feature type="compositionally biased region" description="Acidic residues" evidence="6">
    <location>
        <begin position="425"/>
        <end position="435"/>
    </location>
</feature>
<dbReference type="InterPro" id="IPR052207">
    <property type="entry name" value="Max-like/E-box_TFs"/>
</dbReference>
<feature type="compositionally biased region" description="Polar residues" evidence="6">
    <location>
        <begin position="392"/>
        <end position="406"/>
    </location>
</feature>
<evidence type="ECO:0000256" key="2">
    <source>
        <dbReference type="ARBA" id="ARBA00023015"/>
    </source>
</evidence>
<comment type="caution">
    <text evidence="8">The sequence shown here is derived from an EMBL/GenBank/DDBJ whole genome shotgun (WGS) entry which is preliminary data.</text>
</comment>
<dbReference type="PANTHER" id="PTHR15741:SF27">
    <property type="entry name" value="TRANSCRIPTION FACTOR AP-4"/>
    <property type="match status" value="1"/>
</dbReference>
<accession>A0ABR3FVD0</accession>
<keyword evidence="4" id="KW-0804">Transcription</keyword>
<feature type="compositionally biased region" description="Low complexity" evidence="6">
    <location>
        <begin position="199"/>
        <end position="245"/>
    </location>
</feature>
<keyword evidence="5" id="KW-0539">Nucleus</keyword>
<name>A0ABR3FVD0_9AGAR</name>
<comment type="subcellular location">
    <subcellularLocation>
        <location evidence="1">Nucleus</location>
    </subcellularLocation>
</comment>
<evidence type="ECO:0000313" key="9">
    <source>
        <dbReference type="Proteomes" id="UP001465976"/>
    </source>
</evidence>
<evidence type="ECO:0000256" key="5">
    <source>
        <dbReference type="ARBA" id="ARBA00023242"/>
    </source>
</evidence>
<dbReference type="Proteomes" id="UP001465976">
    <property type="component" value="Unassembled WGS sequence"/>
</dbReference>
<dbReference type="SUPFAM" id="SSF47459">
    <property type="entry name" value="HLH, helix-loop-helix DNA-binding domain"/>
    <property type="match status" value="1"/>
</dbReference>
<feature type="compositionally biased region" description="Polar residues" evidence="6">
    <location>
        <begin position="275"/>
        <end position="288"/>
    </location>
</feature>
<dbReference type="InterPro" id="IPR011598">
    <property type="entry name" value="bHLH_dom"/>
</dbReference>
<feature type="compositionally biased region" description="Low complexity" evidence="6">
    <location>
        <begin position="64"/>
        <end position="79"/>
    </location>
</feature>
<protein>
    <recommendedName>
        <fullName evidence="7">BHLH domain-containing protein</fullName>
    </recommendedName>
</protein>
<evidence type="ECO:0000313" key="8">
    <source>
        <dbReference type="EMBL" id="KAL0579306.1"/>
    </source>
</evidence>
<feature type="domain" description="BHLH" evidence="7">
    <location>
        <begin position="281"/>
        <end position="376"/>
    </location>
</feature>
<evidence type="ECO:0000256" key="6">
    <source>
        <dbReference type="SAM" id="MobiDB-lite"/>
    </source>
</evidence>
<evidence type="ECO:0000256" key="3">
    <source>
        <dbReference type="ARBA" id="ARBA00023125"/>
    </source>
</evidence>
<gene>
    <name evidence="8" type="ORF">V5O48_002704</name>
</gene>
<reference evidence="8 9" key="1">
    <citation type="submission" date="2024-02" db="EMBL/GenBank/DDBJ databases">
        <title>A draft genome for the cacao thread blight pathogen Marasmius crinis-equi.</title>
        <authorList>
            <person name="Cohen S.P."/>
            <person name="Baruah I.K."/>
            <person name="Amoako-Attah I."/>
            <person name="Bukari Y."/>
            <person name="Meinhardt L.W."/>
            <person name="Bailey B.A."/>
        </authorList>
    </citation>
    <scope>NUCLEOTIDE SEQUENCE [LARGE SCALE GENOMIC DNA]</scope>
    <source>
        <strain evidence="8 9">GH-76</strain>
    </source>
</reference>
<dbReference type="EMBL" id="JBAHYK010000064">
    <property type="protein sequence ID" value="KAL0579306.1"/>
    <property type="molecule type" value="Genomic_DNA"/>
</dbReference>
<dbReference type="InterPro" id="IPR036638">
    <property type="entry name" value="HLH_DNA-bd_sf"/>
</dbReference>
<evidence type="ECO:0000256" key="1">
    <source>
        <dbReference type="ARBA" id="ARBA00004123"/>
    </source>
</evidence>
<evidence type="ECO:0000256" key="4">
    <source>
        <dbReference type="ARBA" id="ARBA00023163"/>
    </source>
</evidence>
<feature type="compositionally biased region" description="Low complexity" evidence="6">
    <location>
        <begin position="322"/>
        <end position="333"/>
    </location>
</feature>
<feature type="region of interest" description="Disordered" evidence="6">
    <location>
        <begin position="23"/>
        <end position="294"/>
    </location>
</feature>
<feature type="compositionally biased region" description="Polar residues" evidence="6">
    <location>
        <begin position="80"/>
        <end position="100"/>
    </location>
</feature>
<keyword evidence="2" id="KW-0805">Transcription regulation</keyword>
<dbReference type="PANTHER" id="PTHR15741">
    <property type="entry name" value="BASIC HELIX-LOOP-HELIX ZIP TRANSCRIPTION FACTOR"/>
    <property type="match status" value="1"/>
</dbReference>